<keyword evidence="3 8" id="KW-0808">Transferase</keyword>
<comment type="caution">
    <text evidence="8">The sequence shown here is derived from an EMBL/GenBank/DDBJ whole genome shotgun (WGS) entry which is preliminary data.</text>
</comment>
<feature type="domain" description="Methylated-DNA-[protein]-cysteine S-methyltransferase DNA binding" evidence="7">
    <location>
        <begin position="93"/>
        <end position="174"/>
    </location>
</feature>
<proteinExistence type="predicted"/>
<dbReference type="Gene3D" id="1.10.10.10">
    <property type="entry name" value="Winged helix-like DNA-binding domain superfamily/Winged helix DNA-binding domain"/>
    <property type="match status" value="1"/>
</dbReference>
<evidence type="ECO:0000313" key="9">
    <source>
        <dbReference type="Proteomes" id="UP001606303"/>
    </source>
</evidence>
<evidence type="ECO:0000256" key="2">
    <source>
        <dbReference type="ARBA" id="ARBA00022603"/>
    </source>
</evidence>
<dbReference type="Pfam" id="PF01035">
    <property type="entry name" value="DNA_binding_1"/>
    <property type="match status" value="1"/>
</dbReference>
<dbReference type="InterPro" id="IPR014048">
    <property type="entry name" value="MethylDNA_cys_MeTrfase_DNA-bd"/>
</dbReference>
<dbReference type="PANTHER" id="PTHR10815">
    <property type="entry name" value="METHYLATED-DNA--PROTEIN-CYSTEINE METHYLTRANSFERASE"/>
    <property type="match status" value="1"/>
</dbReference>
<dbReference type="NCBIfam" id="TIGR00589">
    <property type="entry name" value="ogt"/>
    <property type="match status" value="1"/>
</dbReference>
<protein>
    <submittedName>
        <fullName evidence="8">Methylated-DNA--[protein]-cysteine S-methyltransferase</fullName>
        <ecNumber evidence="8">2.1.1.63</ecNumber>
    </submittedName>
</protein>
<dbReference type="Proteomes" id="UP001606303">
    <property type="component" value="Unassembled WGS sequence"/>
</dbReference>
<evidence type="ECO:0000313" key="8">
    <source>
        <dbReference type="EMBL" id="MFG6466704.1"/>
    </source>
</evidence>
<dbReference type="PANTHER" id="PTHR10815:SF5">
    <property type="entry name" value="METHYLATED-DNA--PROTEIN-CYSTEINE METHYLTRANSFERASE"/>
    <property type="match status" value="1"/>
</dbReference>
<name>A0ABW7GY31_9BURK</name>
<evidence type="ECO:0000256" key="6">
    <source>
        <dbReference type="ARBA" id="ARBA00049348"/>
    </source>
</evidence>
<dbReference type="RefSeq" id="WP_394383613.1">
    <property type="nucleotide sequence ID" value="NZ_JBIGIB010000002.1"/>
</dbReference>
<dbReference type="GO" id="GO:0032259">
    <property type="term" value="P:methylation"/>
    <property type="evidence" value="ECO:0007669"/>
    <property type="project" value="UniProtKB-KW"/>
</dbReference>
<reference evidence="8 9" key="1">
    <citation type="submission" date="2024-08" db="EMBL/GenBank/DDBJ databases">
        <authorList>
            <person name="Lu H."/>
        </authorList>
    </citation>
    <scope>NUCLEOTIDE SEQUENCE [LARGE SCALE GENOMIC DNA]</scope>
    <source>
        <strain evidence="8 9">BYS87W</strain>
    </source>
</reference>
<evidence type="ECO:0000256" key="4">
    <source>
        <dbReference type="ARBA" id="ARBA00022763"/>
    </source>
</evidence>
<dbReference type="SUPFAM" id="SSF46767">
    <property type="entry name" value="Methylated DNA-protein cysteine methyltransferase, C-terminal domain"/>
    <property type="match status" value="1"/>
</dbReference>
<evidence type="ECO:0000259" key="7">
    <source>
        <dbReference type="Pfam" id="PF01035"/>
    </source>
</evidence>
<gene>
    <name evidence="8" type="ORF">ACG01O_08815</name>
</gene>
<dbReference type="SUPFAM" id="SSF53155">
    <property type="entry name" value="Methylated DNA-protein cysteine methyltransferase domain"/>
    <property type="match status" value="1"/>
</dbReference>
<dbReference type="EC" id="2.1.1.63" evidence="8"/>
<sequence length="188" mass="19834">MTEAALAGGLGACVFDTDLGPCGLVWSELGVVASRLPPVSWADLERRYPQAQPVQEANLPDAMQRVVAGVRDLLAGRRADLSDVVLDERDVPAFHRQVHALTRAIPQGETRTYGELAVALGQPGAARAVGRVQAENPFPPIVPCHRVMGASGALTGFSAPGGVVTKQRLLVLEARAVGQWAGEQPALF</sequence>
<dbReference type="EMBL" id="JBIGIB010000002">
    <property type="protein sequence ID" value="MFG6466704.1"/>
    <property type="molecule type" value="Genomic_DNA"/>
</dbReference>
<dbReference type="GO" id="GO:0003908">
    <property type="term" value="F:methylated-DNA-[protein]-cysteine S-methyltransferase activity"/>
    <property type="evidence" value="ECO:0007669"/>
    <property type="project" value="UniProtKB-EC"/>
</dbReference>
<keyword evidence="4" id="KW-0227">DNA damage</keyword>
<dbReference type="CDD" id="cd06445">
    <property type="entry name" value="ATase"/>
    <property type="match status" value="1"/>
</dbReference>
<keyword evidence="9" id="KW-1185">Reference proteome</keyword>
<evidence type="ECO:0000256" key="5">
    <source>
        <dbReference type="ARBA" id="ARBA00023204"/>
    </source>
</evidence>
<keyword evidence="5" id="KW-0234">DNA repair</keyword>
<accession>A0ABW7GY31</accession>
<dbReference type="InterPro" id="IPR036388">
    <property type="entry name" value="WH-like_DNA-bd_sf"/>
</dbReference>
<dbReference type="InterPro" id="IPR036631">
    <property type="entry name" value="MGMT_N_sf"/>
</dbReference>
<comment type="catalytic activity">
    <reaction evidence="1">
        <text>a 4-O-methyl-thymidine in DNA + L-cysteinyl-[protein] = a thymidine in DNA + S-methyl-L-cysteinyl-[protein]</text>
        <dbReference type="Rhea" id="RHEA:53428"/>
        <dbReference type="Rhea" id="RHEA-COMP:10131"/>
        <dbReference type="Rhea" id="RHEA-COMP:10132"/>
        <dbReference type="Rhea" id="RHEA-COMP:13555"/>
        <dbReference type="Rhea" id="RHEA-COMP:13556"/>
        <dbReference type="ChEBI" id="CHEBI:29950"/>
        <dbReference type="ChEBI" id="CHEBI:82612"/>
        <dbReference type="ChEBI" id="CHEBI:137386"/>
        <dbReference type="ChEBI" id="CHEBI:137387"/>
        <dbReference type="EC" id="2.1.1.63"/>
    </reaction>
</comment>
<keyword evidence="2 8" id="KW-0489">Methyltransferase</keyword>
<dbReference type="PROSITE" id="PS00374">
    <property type="entry name" value="MGMT"/>
    <property type="match status" value="1"/>
</dbReference>
<comment type="catalytic activity">
    <reaction evidence="6">
        <text>a 6-O-methyl-2'-deoxyguanosine in DNA + L-cysteinyl-[protein] = S-methyl-L-cysteinyl-[protein] + a 2'-deoxyguanosine in DNA</text>
        <dbReference type="Rhea" id="RHEA:24000"/>
        <dbReference type="Rhea" id="RHEA-COMP:10131"/>
        <dbReference type="Rhea" id="RHEA-COMP:10132"/>
        <dbReference type="Rhea" id="RHEA-COMP:11367"/>
        <dbReference type="Rhea" id="RHEA-COMP:11368"/>
        <dbReference type="ChEBI" id="CHEBI:29950"/>
        <dbReference type="ChEBI" id="CHEBI:82612"/>
        <dbReference type="ChEBI" id="CHEBI:85445"/>
        <dbReference type="ChEBI" id="CHEBI:85448"/>
        <dbReference type="EC" id="2.1.1.63"/>
    </reaction>
</comment>
<organism evidence="8 9">
    <name type="scientific">Pelomonas baiyunensis</name>
    <dbReference type="NCBI Taxonomy" id="3299026"/>
    <lineage>
        <taxon>Bacteria</taxon>
        <taxon>Pseudomonadati</taxon>
        <taxon>Pseudomonadota</taxon>
        <taxon>Betaproteobacteria</taxon>
        <taxon>Burkholderiales</taxon>
        <taxon>Sphaerotilaceae</taxon>
        <taxon>Roseateles</taxon>
    </lineage>
</organism>
<dbReference type="InterPro" id="IPR036217">
    <property type="entry name" value="MethylDNA_cys_MeTrfase_DNAb"/>
</dbReference>
<evidence type="ECO:0000256" key="1">
    <source>
        <dbReference type="ARBA" id="ARBA00001286"/>
    </source>
</evidence>
<dbReference type="InterPro" id="IPR001497">
    <property type="entry name" value="MethylDNA_cys_MeTrfase_AS"/>
</dbReference>
<evidence type="ECO:0000256" key="3">
    <source>
        <dbReference type="ARBA" id="ARBA00022679"/>
    </source>
</evidence>